<evidence type="ECO:0000313" key="2">
    <source>
        <dbReference type="Proteomes" id="UP000255036"/>
    </source>
</evidence>
<dbReference type="Proteomes" id="UP000255036">
    <property type="component" value="Unassembled WGS sequence"/>
</dbReference>
<dbReference type="OrthoDB" id="1447247at1239"/>
<sequence>MDTNKIFTKPERPFLVVSHFDRSEEINIAWCEDLEDVKEHINGYKADFKDFVVDDIIEIGSCRRYLDSEV</sequence>
<dbReference type="EMBL" id="QRCT01000048">
    <property type="protein sequence ID" value="RDU22776.1"/>
    <property type="molecule type" value="Genomic_DNA"/>
</dbReference>
<dbReference type="AlphaFoldDB" id="A0A371AT77"/>
<keyword evidence="2" id="KW-1185">Reference proteome</keyword>
<evidence type="ECO:0000313" key="1">
    <source>
        <dbReference type="EMBL" id="RDU22776.1"/>
    </source>
</evidence>
<organism evidence="1 2">
    <name type="scientific">Anaerosacchariphilus polymeriproducens</name>
    <dbReference type="NCBI Taxonomy" id="1812858"/>
    <lineage>
        <taxon>Bacteria</taxon>
        <taxon>Bacillati</taxon>
        <taxon>Bacillota</taxon>
        <taxon>Clostridia</taxon>
        <taxon>Lachnospirales</taxon>
        <taxon>Lachnospiraceae</taxon>
        <taxon>Anaerosacchariphilus</taxon>
    </lineage>
</organism>
<name>A0A371AT77_9FIRM</name>
<proteinExistence type="predicted"/>
<reference evidence="1 2" key="1">
    <citation type="submission" date="2018-07" db="EMBL/GenBank/DDBJ databases">
        <title>Anaerosacharophilus polymeroproducens gen. nov. sp. nov., an anaerobic bacterium isolated from salt field.</title>
        <authorList>
            <person name="Kim W."/>
            <person name="Yang S.-H."/>
            <person name="Oh J."/>
            <person name="Lee J.-H."/>
            <person name="Kwon K.K."/>
        </authorList>
    </citation>
    <scope>NUCLEOTIDE SEQUENCE [LARGE SCALE GENOMIC DNA]</scope>
    <source>
        <strain evidence="1 2">MCWD5</strain>
    </source>
</reference>
<protein>
    <submittedName>
        <fullName evidence="1">Uncharacterized protein</fullName>
    </submittedName>
</protein>
<gene>
    <name evidence="1" type="ORF">DWV06_13485</name>
</gene>
<accession>A0A371AT77</accession>
<dbReference type="RefSeq" id="WP_115482710.1">
    <property type="nucleotide sequence ID" value="NZ_QRCT01000048.1"/>
</dbReference>
<comment type="caution">
    <text evidence="1">The sequence shown here is derived from an EMBL/GenBank/DDBJ whole genome shotgun (WGS) entry which is preliminary data.</text>
</comment>